<proteinExistence type="predicted"/>
<dbReference type="PANTHER" id="PTHR12725:SF117">
    <property type="entry name" value="HALOACID DEHALOGENASE-LIKE HYDROLASE"/>
    <property type="match status" value="1"/>
</dbReference>
<dbReference type="InterPro" id="IPR023214">
    <property type="entry name" value="HAD_sf"/>
</dbReference>
<dbReference type="EMBL" id="CP136893">
    <property type="protein sequence ID" value="WOL05723.1"/>
    <property type="molecule type" value="Genomic_DNA"/>
</dbReference>
<dbReference type="Proteomes" id="UP001327560">
    <property type="component" value="Chromosome 4"/>
</dbReference>
<reference evidence="1 2" key="1">
    <citation type="submission" date="2023-10" db="EMBL/GenBank/DDBJ databases">
        <title>Chromosome-scale genome assembly provides insights into flower coloration mechanisms of Canna indica.</title>
        <authorList>
            <person name="Li C."/>
        </authorList>
    </citation>
    <scope>NUCLEOTIDE SEQUENCE [LARGE SCALE GENOMIC DNA]</scope>
    <source>
        <tissue evidence="1">Flower</tissue>
    </source>
</reference>
<accession>A0AAQ3KEZ6</accession>
<evidence type="ECO:0000313" key="1">
    <source>
        <dbReference type="EMBL" id="WOL05723.1"/>
    </source>
</evidence>
<name>A0AAQ3KEZ6_9LILI</name>
<dbReference type="PANTHER" id="PTHR12725">
    <property type="entry name" value="HALOACID DEHALOGENASE-LIKE HYDROLASE"/>
    <property type="match status" value="1"/>
</dbReference>
<protein>
    <submittedName>
        <fullName evidence="1">Uncharacterized protein</fullName>
    </submittedName>
</protein>
<dbReference type="Gene3D" id="3.40.50.1000">
    <property type="entry name" value="HAD superfamily/HAD-like"/>
    <property type="match status" value="1"/>
</dbReference>
<keyword evidence="2" id="KW-1185">Reference proteome</keyword>
<evidence type="ECO:0000313" key="2">
    <source>
        <dbReference type="Proteomes" id="UP001327560"/>
    </source>
</evidence>
<sequence length="137" mass="15779">MLHHLPIEESQVPTMCLDLYKEHGTTMARLKALGFEFDDNAFHAYFHGRLPYETLKPDPFLRNMLLTIPHRKIVFTNADKAPAAKVLKRLGLEDCFEGLDAFQAEKVMETLRQLAEDAHTIYYLLNTPTEKLSIHPI</sequence>
<organism evidence="1 2">
    <name type="scientific">Canna indica</name>
    <name type="common">Indian-shot</name>
    <dbReference type="NCBI Taxonomy" id="4628"/>
    <lineage>
        <taxon>Eukaryota</taxon>
        <taxon>Viridiplantae</taxon>
        <taxon>Streptophyta</taxon>
        <taxon>Embryophyta</taxon>
        <taxon>Tracheophyta</taxon>
        <taxon>Spermatophyta</taxon>
        <taxon>Magnoliopsida</taxon>
        <taxon>Liliopsida</taxon>
        <taxon>Zingiberales</taxon>
        <taxon>Cannaceae</taxon>
        <taxon>Canna</taxon>
    </lineage>
</organism>
<dbReference type="AlphaFoldDB" id="A0AAQ3KEZ6"/>
<dbReference type="SUPFAM" id="SSF56784">
    <property type="entry name" value="HAD-like"/>
    <property type="match status" value="1"/>
</dbReference>
<dbReference type="InterPro" id="IPR036412">
    <property type="entry name" value="HAD-like_sf"/>
</dbReference>
<gene>
    <name evidence="1" type="ORF">Cni_G14454</name>
</gene>